<reference evidence="2 3" key="1">
    <citation type="submission" date="2019-07" db="EMBL/GenBank/DDBJ databases">
        <authorList>
            <person name="Park Y.J."/>
            <person name="Jeong S.E."/>
            <person name="Jung H.S."/>
        </authorList>
    </citation>
    <scope>NUCLEOTIDE SEQUENCE [LARGE SCALE GENOMIC DNA]</scope>
    <source>
        <strain evidence="3">P16(2019)</strain>
    </source>
</reference>
<evidence type="ECO:0000313" key="3">
    <source>
        <dbReference type="Proteomes" id="UP000318521"/>
    </source>
</evidence>
<evidence type="ECO:0000256" key="1">
    <source>
        <dbReference type="SAM" id="Phobius"/>
    </source>
</evidence>
<keyword evidence="1" id="KW-0472">Membrane</keyword>
<accession>A0A554A213</accession>
<feature type="transmembrane region" description="Helical" evidence="1">
    <location>
        <begin position="6"/>
        <end position="23"/>
    </location>
</feature>
<evidence type="ECO:0000313" key="2">
    <source>
        <dbReference type="EMBL" id="TSB47732.1"/>
    </source>
</evidence>
<keyword evidence="1" id="KW-1133">Transmembrane helix</keyword>
<dbReference type="Proteomes" id="UP000318521">
    <property type="component" value="Unassembled WGS sequence"/>
</dbReference>
<dbReference type="RefSeq" id="WP_143847237.1">
    <property type="nucleotide sequence ID" value="NZ_VLXZ01000002.1"/>
</dbReference>
<proteinExistence type="predicted"/>
<dbReference type="AlphaFoldDB" id="A0A554A213"/>
<protein>
    <submittedName>
        <fullName evidence="2">Uncharacterized protein</fullName>
    </submittedName>
</protein>
<sequence>MHTFNIPLLTFLALIIAFGVLYLQLPRSKRRVKIAFFFFLAISATPLIYILYDDFTHAYQDANIGLGLAYFYTWFMTGIVAIMAIIWFLLRKKKKHS</sequence>
<gene>
    <name evidence="2" type="ORF">FN960_04230</name>
</gene>
<dbReference type="OrthoDB" id="2650741at2"/>
<name>A0A554A213_9BACI</name>
<comment type="caution">
    <text evidence="2">The sequence shown here is derived from an EMBL/GenBank/DDBJ whole genome shotgun (WGS) entry which is preliminary data.</text>
</comment>
<dbReference type="EMBL" id="VLXZ01000002">
    <property type="protein sequence ID" value="TSB47732.1"/>
    <property type="molecule type" value="Genomic_DNA"/>
</dbReference>
<feature type="transmembrane region" description="Helical" evidence="1">
    <location>
        <begin position="35"/>
        <end position="52"/>
    </location>
</feature>
<keyword evidence="3" id="KW-1185">Reference proteome</keyword>
<feature type="transmembrane region" description="Helical" evidence="1">
    <location>
        <begin position="72"/>
        <end position="90"/>
    </location>
</feature>
<organism evidence="2 3">
    <name type="scientific">Alkalicoccobacillus porphyridii</name>
    <dbReference type="NCBI Taxonomy" id="2597270"/>
    <lineage>
        <taxon>Bacteria</taxon>
        <taxon>Bacillati</taxon>
        <taxon>Bacillota</taxon>
        <taxon>Bacilli</taxon>
        <taxon>Bacillales</taxon>
        <taxon>Bacillaceae</taxon>
        <taxon>Alkalicoccobacillus</taxon>
    </lineage>
</organism>
<keyword evidence="1" id="KW-0812">Transmembrane</keyword>